<gene>
    <name evidence="1" type="ORF">ABFG95_02340</name>
</gene>
<name>A0AAU7LCE4_9BURK</name>
<dbReference type="KEGG" id="achh:ABFG95_02340"/>
<reference evidence="1" key="1">
    <citation type="submission" date="2024-05" db="EMBL/GenBank/DDBJ databases">
        <title>Transcriptome analysis of the degradation process of organic nitrogen by two heterotrophic nitrifying and aerobic denitrifying bacteria, Achromobacter sp. HNDS-1 and Enterobacter sp. HNDS-6.</title>
        <authorList>
            <person name="Huang Y."/>
        </authorList>
    </citation>
    <scope>NUCLEOTIDE SEQUENCE</scope>
    <source>
        <strain evidence="1">HNDS-1</strain>
    </source>
</reference>
<evidence type="ECO:0000313" key="1">
    <source>
        <dbReference type="EMBL" id="XBO99336.1"/>
    </source>
</evidence>
<accession>A0AAU7LCE4</accession>
<dbReference type="EMBL" id="CP157584">
    <property type="protein sequence ID" value="XBO99336.1"/>
    <property type="molecule type" value="Genomic_DNA"/>
</dbReference>
<dbReference type="RefSeq" id="WP_278991830.1">
    <property type="nucleotide sequence ID" value="NZ_CP157584.1"/>
</dbReference>
<dbReference type="AlphaFoldDB" id="A0AAU7LCE4"/>
<proteinExistence type="predicted"/>
<protein>
    <submittedName>
        <fullName evidence="1">Uncharacterized protein</fullName>
    </submittedName>
</protein>
<sequence length="113" mass="12549">MKITQKDLDLLNKQLKLWQGGRVSFNSFNGDHDRLILRLESPSREMEPVGLSLFYCTYIAGPIQWSGSELNALLSMLDDGSVGIEINDMRAGFIARCASISLYGEPVLTVPQS</sequence>
<organism evidence="1">
    <name type="scientific">Achromobacter sp. HNDS-1</name>
    <dbReference type="NCBI Taxonomy" id="3151598"/>
    <lineage>
        <taxon>Bacteria</taxon>
        <taxon>Pseudomonadati</taxon>
        <taxon>Pseudomonadota</taxon>
        <taxon>Betaproteobacteria</taxon>
        <taxon>Burkholderiales</taxon>
        <taxon>Alcaligenaceae</taxon>
        <taxon>Achromobacter</taxon>
    </lineage>
</organism>